<reference evidence="8" key="1">
    <citation type="submission" date="2015-07" db="EMBL/GenBank/DDBJ databases">
        <title>Complete genome sequence and phylogenetic analysis of Limnochorda pilosa.</title>
        <authorList>
            <person name="Watanabe M."/>
            <person name="Kojima H."/>
            <person name="Fukui M."/>
        </authorList>
    </citation>
    <scope>NUCLEOTIDE SEQUENCE [LARGE SCALE GENOMIC DNA]</scope>
    <source>
        <strain evidence="8">HC45</strain>
    </source>
</reference>
<dbReference type="OrthoDB" id="9764079at2"/>
<feature type="domain" description="Aromatic amino acid beta-eliminating lyase/threonine aldolase" evidence="6">
    <location>
        <begin position="57"/>
        <end position="432"/>
    </location>
</feature>
<dbReference type="CDD" id="cd00617">
    <property type="entry name" value="Tnase_like"/>
    <property type="match status" value="1"/>
</dbReference>
<dbReference type="STRING" id="1555112.LIP_0995"/>
<dbReference type="SUPFAM" id="SSF53383">
    <property type="entry name" value="PLP-dependent transferases"/>
    <property type="match status" value="1"/>
</dbReference>
<evidence type="ECO:0000259" key="6">
    <source>
        <dbReference type="Pfam" id="PF01212"/>
    </source>
</evidence>
<evidence type="ECO:0000256" key="2">
    <source>
        <dbReference type="ARBA" id="ARBA00009721"/>
    </source>
</evidence>
<keyword evidence="4" id="KW-0456">Lyase</keyword>
<keyword evidence="8" id="KW-1185">Reference proteome</keyword>
<evidence type="ECO:0000313" key="7">
    <source>
        <dbReference type="EMBL" id="BAS26852.1"/>
    </source>
</evidence>
<evidence type="ECO:0000256" key="4">
    <source>
        <dbReference type="ARBA" id="ARBA00023239"/>
    </source>
</evidence>
<dbReference type="GO" id="GO:0016830">
    <property type="term" value="F:carbon-carbon lyase activity"/>
    <property type="evidence" value="ECO:0007669"/>
    <property type="project" value="InterPro"/>
</dbReference>
<dbReference type="GO" id="GO:0009072">
    <property type="term" value="P:aromatic amino acid metabolic process"/>
    <property type="evidence" value="ECO:0007669"/>
    <property type="project" value="InterPro"/>
</dbReference>
<dbReference type="Gene3D" id="3.90.1150.10">
    <property type="entry name" value="Aspartate Aminotransferase, domain 1"/>
    <property type="match status" value="1"/>
</dbReference>
<dbReference type="Pfam" id="PF01212">
    <property type="entry name" value="Beta_elim_lyase"/>
    <property type="match status" value="1"/>
</dbReference>
<name>A0A0K2SIK0_LIMPI</name>
<evidence type="ECO:0000313" key="8">
    <source>
        <dbReference type="Proteomes" id="UP000065807"/>
    </source>
</evidence>
<evidence type="ECO:0000256" key="5">
    <source>
        <dbReference type="PIRSR" id="PIRSR611166-50"/>
    </source>
</evidence>
<dbReference type="PANTHER" id="PTHR32325">
    <property type="entry name" value="BETA-ELIMINATING LYASE-LIKE PROTEIN-RELATED"/>
    <property type="match status" value="1"/>
</dbReference>
<keyword evidence="3 5" id="KW-0663">Pyridoxal phosphate</keyword>
<protein>
    <submittedName>
        <fullName evidence="7">Tryptophanase</fullName>
    </submittedName>
</protein>
<sequence>MPHVDLSRLDEPLAWAEPYRAKMVEPIPVTRRAERERFIAEAGYNPFRLRAEQVSIDLLTDSGTAAMSDAQWSALMLGDESYAGSRSFYRLRDAVRDVLGFDHVLPAHQGRAAENVLFHTLVQPGQVVPNNMHFDTTKAHVQNRHARPVDLGIPDGRDPQSTHPFKGNMDVAALEVLLEEEGPTAPLVMLTVTCNNNGGQPVSMENIRRVSEVAHRHGALLFFDAARFAENAYLIQQREPGYRDVPLSEIVHEMMSHADGCTMSAKKDGLVNMGGFVAFRDETLYRQASSFAILYEGFVTYGGMSGRDLDALAAGLREVLDEAYLSSRVGQVRYLWEQLDGLGIPLVAPAGGHGVYVDAARFLPHFGRDDLPGWALSVALYEEAGVRATEIGTVLAGRDPETGEHDYPAQELLRLAIPRRVYSFRHMDVVAEGLRRVWERRESLPAYRFSYEPPVLRHFTATFEPHPVAVHP</sequence>
<comment type="similarity">
    <text evidence="2">Belongs to the beta-eliminating lyase family.</text>
</comment>
<dbReference type="InterPro" id="IPR015424">
    <property type="entry name" value="PyrdxlP-dep_Trfase"/>
</dbReference>
<dbReference type="RefSeq" id="WP_068134942.1">
    <property type="nucleotide sequence ID" value="NZ_AP014924.1"/>
</dbReference>
<dbReference type="Proteomes" id="UP000065807">
    <property type="component" value="Chromosome"/>
</dbReference>
<dbReference type="Gene3D" id="3.40.640.10">
    <property type="entry name" value="Type I PLP-dependent aspartate aminotransferase-like (Major domain)"/>
    <property type="match status" value="1"/>
</dbReference>
<dbReference type="InterPro" id="IPR011166">
    <property type="entry name" value="Beta-eliminating_lyase"/>
</dbReference>
<organism evidence="7 8">
    <name type="scientific">Limnochorda pilosa</name>
    <dbReference type="NCBI Taxonomy" id="1555112"/>
    <lineage>
        <taxon>Bacteria</taxon>
        <taxon>Bacillati</taxon>
        <taxon>Bacillota</taxon>
        <taxon>Limnochordia</taxon>
        <taxon>Limnochordales</taxon>
        <taxon>Limnochordaceae</taxon>
        <taxon>Limnochorda</taxon>
    </lineage>
</organism>
<reference evidence="8" key="2">
    <citation type="journal article" date="2016" name="Int. J. Syst. Evol. Microbiol.">
        <title>Complete genome sequence and cell structure of Limnochorda pilosa, a Gram-negative spore-former within the phylum Firmicutes.</title>
        <authorList>
            <person name="Watanabe M."/>
            <person name="Kojima H."/>
            <person name="Fukui M."/>
        </authorList>
    </citation>
    <scope>NUCLEOTIDE SEQUENCE [LARGE SCALE GENOMIC DNA]</scope>
    <source>
        <strain evidence="8">HC45</strain>
    </source>
</reference>
<dbReference type="NCBIfam" id="NF009709">
    <property type="entry name" value="PRK13238.1"/>
    <property type="match status" value="1"/>
</dbReference>
<gene>
    <name evidence="7" type="ORF">LIP_0995</name>
</gene>
<dbReference type="KEGG" id="lpil:LIP_0995"/>
<dbReference type="PATRIC" id="fig|1555112.3.peg.1035"/>
<dbReference type="PIRSF" id="PIRSF001386">
    <property type="entry name" value="Trpase"/>
    <property type="match status" value="1"/>
</dbReference>
<dbReference type="EMBL" id="AP014924">
    <property type="protein sequence ID" value="BAS26852.1"/>
    <property type="molecule type" value="Genomic_DNA"/>
</dbReference>
<evidence type="ECO:0000256" key="1">
    <source>
        <dbReference type="ARBA" id="ARBA00001933"/>
    </source>
</evidence>
<comment type="cofactor">
    <cofactor evidence="1 5">
        <name>pyridoxal 5'-phosphate</name>
        <dbReference type="ChEBI" id="CHEBI:597326"/>
    </cofactor>
</comment>
<accession>A0A0K2SIK0</accession>
<dbReference type="PANTHER" id="PTHR32325:SF4">
    <property type="entry name" value="TRYPTOPHANASE"/>
    <property type="match status" value="1"/>
</dbReference>
<evidence type="ECO:0000256" key="3">
    <source>
        <dbReference type="ARBA" id="ARBA00022898"/>
    </source>
</evidence>
<feature type="modified residue" description="N6-(pyridoxal phosphate)lysine" evidence="5">
    <location>
        <position position="267"/>
    </location>
</feature>
<dbReference type="AlphaFoldDB" id="A0A0K2SIK0"/>
<dbReference type="InterPro" id="IPR015421">
    <property type="entry name" value="PyrdxlP-dep_Trfase_major"/>
</dbReference>
<proteinExistence type="inferred from homology"/>
<dbReference type="InterPro" id="IPR001597">
    <property type="entry name" value="ArAA_b-elim_lyase/Thr_aldolase"/>
</dbReference>
<dbReference type="InterPro" id="IPR015422">
    <property type="entry name" value="PyrdxlP-dep_Trfase_small"/>
</dbReference>